<dbReference type="Pfam" id="PF00058">
    <property type="entry name" value="Ldl_recept_b"/>
    <property type="match status" value="4"/>
</dbReference>
<reference evidence="3" key="2">
    <citation type="submission" date="2025-09" db="UniProtKB">
        <authorList>
            <consortium name="Ensembl"/>
        </authorList>
    </citation>
    <scope>IDENTIFICATION</scope>
</reference>
<dbReference type="STRING" id="109280.ENSHCOP00000027833"/>
<sequence length="461" mass="52086">MVSNKASKKRKKKEKMSNLCTLSLSPDPFKPFIIFSNRHEIRRIELHKGEFSVLVPGLRNTIALDFHLNQSTLYWTDVVEDKIYRGKLSENGVVIQYGLATPEGLAVDWIAGNIYWVESNLDQIEVAKLDGTMRTTLLAGEVEHPRAIALDPRDGILFWTDWDASLPRIEAASMSGEGRRTIHRETGSGGWPNGLTVDYMERRIVWIDASTHDHSLALIRGSYLTHPFAVTMYGGDVYWTDWRTNTLAKANKWTGHNITVVQRTNTQPFDLQVYHPSRQPQAPNPCAAIDGKGPCSHLCLINFNQTFSCACPHLMKLQADKRTCKGKCNNFLLYARQIEIRGVDIDNPYYNYIISFTVPDIDNVTAVDYDAVEHRIYWSDVRTQTIKRAFINGTGVETVVSADLPNAHGLAVDWVSRNLFWTSYDGFDVIEVARLNGSFRYVVISQGLDKPRAIAVHPVKG</sequence>
<dbReference type="OMA" id="CESMMAN"/>
<dbReference type="GeneTree" id="ENSGT00940000157899"/>
<dbReference type="PROSITE" id="PS51120">
    <property type="entry name" value="LDLRB"/>
    <property type="match status" value="4"/>
</dbReference>
<dbReference type="InterPro" id="IPR000033">
    <property type="entry name" value="LDLR_classB_rpt"/>
</dbReference>
<dbReference type="FunFam" id="2.120.10.30:FF:000009">
    <property type="entry name" value="Putative low-density lipoprotein receptor-related protein 1B"/>
    <property type="match status" value="1"/>
</dbReference>
<dbReference type="PANTHER" id="PTHR46513:SF37">
    <property type="entry name" value="LDL RECEPTOR RELATED PROTEIN 1-RELATED"/>
    <property type="match status" value="1"/>
</dbReference>
<evidence type="ECO:0000259" key="2">
    <source>
        <dbReference type="SMART" id="SM00181"/>
    </source>
</evidence>
<keyword evidence="4" id="KW-1185">Reference proteome</keyword>
<dbReference type="GO" id="GO:0005886">
    <property type="term" value="C:plasma membrane"/>
    <property type="evidence" value="ECO:0007669"/>
    <property type="project" value="TreeGrafter"/>
</dbReference>
<dbReference type="Gene3D" id="2.120.10.30">
    <property type="entry name" value="TolB, C-terminal domain"/>
    <property type="match status" value="2"/>
</dbReference>
<reference evidence="3" key="1">
    <citation type="submission" date="2025-08" db="UniProtKB">
        <authorList>
            <consortium name="Ensembl"/>
        </authorList>
    </citation>
    <scope>IDENTIFICATION</scope>
</reference>
<evidence type="ECO:0000313" key="4">
    <source>
        <dbReference type="Proteomes" id="UP000264820"/>
    </source>
</evidence>
<dbReference type="PANTHER" id="PTHR46513">
    <property type="entry name" value="VITELLOGENIN RECEPTOR-LIKE PROTEIN-RELATED-RELATED"/>
    <property type="match status" value="1"/>
</dbReference>
<dbReference type="GO" id="GO:0060070">
    <property type="term" value="P:canonical Wnt signaling pathway"/>
    <property type="evidence" value="ECO:0007669"/>
    <property type="project" value="TreeGrafter"/>
</dbReference>
<feature type="repeat" description="LDL-receptor class B" evidence="1">
    <location>
        <begin position="112"/>
        <end position="154"/>
    </location>
</feature>
<dbReference type="InterPro" id="IPR011042">
    <property type="entry name" value="6-blade_b-propeller_TolB-like"/>
</dbReference>
<feature type="repeat" description="LDL-receptor class B" evidence="1">
    <location>
        <begin position="155"/>
        <end position="201"/>
    </location>
</feature>
<dbReference type="FunFam" id="2.10.25.10:FF:000505">
    <property type="entry name" value="Low-density lipoprotein receptor-related protein 1"/>
    <property type="match status" value="1"/>
</dbReference>
<dbReference type="InterPro" id="IPR000742">
    <property type="entry name" value="EGF"/>
</dbReference>
<dbReference type="SUPFAM" id="SSF63825">
    <property type="entry name" value="YWTD domain"/>
    <property type="match status" value="2"/>
</dbReference>
<dbReference type="GO" id="GO:0042813">
    <property type="term" value="F:Wnt receptor activity"/>
    <property type="evidence" value="ECO:0007669"/>
    <property type="project" value="TreeGrafter"/>
</dbReference>
<protein>
    <recommendedName>
        <fullName evidence="2">EGF-like domain-containing protein</fullName>
    </recommendedName>
</protein>
<dbReference type="Ensembl" id="ENSHCOT00000024376.1">
    <property type="protein sequence ID" value="ENSHCOP00000027833.1"/>
    <property type="gene ID" value="ENSHCOG00000019976.1"/>
</dbReference>
<feature type="repeat" description="LDL-receptor class B" evidence="1">
    <location>
        <begin position="417"/>
        <end position="460"/>
    </location>
</feature>
<dbReference type="AlphaFoldDB" id="A0A3Q2Z7T8"/>
<name>A0A3Q2Z7T8_HIPCM</name>
<organism evidence="3 4">
    <name type="scientific">Hippocampus comes</name>
    <name type="common">Tiger tail seahorse</name>
    <dbReference type="NCBI Taxonomy" id="109280"/>
    <lineage>
        <taxon>Eukaryota</taxon>
        <taxon>Metazoa</taxon>
        <taxon>Chordata</taxon>
        <taxon>Craniata</taxon>
        <taxon>Vertebrata</taxon>
        <taxon>Euteleostomi</taxon>
        <taxon>Actinopterygii</taxon>
        <taxon>Neopterygii</taxon>
        <taxon>Teleostei</taxon>
        <taxon>Neoteleostei</taxon>
        <taxon>Acanthomorphata</taxon>
        <taxon>Syngnathiaria</taxon>
        <taxon>Syngnathiformes</taxon>
        <taxon>Syngnathoidei</taxon>
        <taxon>Syngnathidae</taxon>
        <taxon>Hippocampus</taxon>
    </lineage>
</organism>
<dbReference type="InterPro" id="IPR050778">
    <property type="entry name" value="Cueball_EGF_LRP_Nidogen"/>
</dbReference>
<evidence type="ECO:0000313" key="3">
    <source>
        <dbReference type="Ensembl" id="ENSHCOP00000027833.1"/>
    </source>
</evidence>
<accession>A0A3Q2Z7T8</accession>
<dbReference type="SMART" id="SM00181">
    <property type="entry name" value="EGF"/>
    <property type="match status" value="1"/>
</dbReference>
<dbReference type="SMART" id="SM00135">
    <property type="entry name" value="LY"/>
    <property type="match status" value="7"/>
</dbReference>
<dbReference type="GO" id="GO:0017147">
    <property type="term" value="F:Wnt-protein binding"/>
    <property type="evidence" value="ECO:0007669"/>
    <property type="project" value="TreeGrafter"/>
</dbReference>
<proteinExistence type="predicted"/>
<dbReference type="SUPFAM" id="SSF57196">
    <property type="entry name" value="EGF/Laminin"/>
    <property type="match status" value="1"/>
</dbReference>
<dbReference type="GO" id="GO:0016192">
    <property type="term" value="P:vesicle-mediated transport"/>
    <property type="evidence" value="ECO:0007669"/>
    <property type="project" value="UniProtKB-ARBA"/>
</dbReference>
<feature type="repeat" description="LDL-receptor class B" evidence="1">
    <location>
        <begin position="374"/>
        <end position="416"/>
    </location>
</feature>
<feature type="domain" description="EGF-like" evidence="2">
    <location>
        <begin position="285"/>
        <end position="325"/>
    </location>
</feature>
<dbReference type="Proteomes" id="UP000264820">
    <property type="component" value="Unplaced"/>
</dbReference>
<evidence type="ECO:0000256" key="1">
    <source>
        <dbReference type="PROSITE-ProRule" id="PRU00461"/>
    </source>
</evidence>